<dbReference type="Proteomes" id="UP000281553">
    <property type="component" value="Unassembled WGS sequence"/>
</dbReference>
<evidence type="ECO:0000313" key="1">
    <source>
        <dbReference type="EMBL" id="VDN39315.1"/>
    </source>
</evidence>
<organism evidence="1 2">
    <name type="scientific">Dibothriocephalus latus</name>
    <name type="common">Fish tapeworm</name>
    <name type="synonym">Diphyllobothrium latum</name>
    <dbReference type="NCBI Taxonomy" id="60516"/>
    <lineage>
        <taxon>Eukaryota</taxon>
        <taxon>Metazoa</taxon>
        <taxon>Spiralia</taxon>
        <taxon>Lophotrochozoa</taxon>
        <taxon>Platyhelminthes</taxon>
        <taxon>Cestoda</taxon>
        <taxon>Eucestoda</taxon>
        <taxon>Diphyllobothriidea</taxon>
        <taxon>Diphyllobothriidae</taxon>
        <taxon>Dibothriocephalus</taxon>
    </lineage>
</organism>
<evidence type="ECO:0000313" key="2">
    <source>
        <dbReference type="Proteomes" id="UP000281553"/>
    </source>
</evidence>
<keyword evidence="2" id="KW-1185">Reference proteome</keyword>
<proteinExistence type="predicted"/>
<dbReference type="AlphaFoldDB" id="A0A3P7NA51"/>
<name>A0A3P7NA51_DIBLA</name>
<reference evidence="1 2" key="1">
    <citation type="submission" date="2018-11" db="EMBL/GenBank/DDBJ databases">
        <authorList>
            <consortium name="Pathogen Informatics"/>
        </authorList>
    </citation>
    <scope>NUCLEOTIDE SEQUENCE [LARGE SCALE GENOMIC DNA]</scope>
</reference>
<dbReference type="EMBL" id="UYRU01095108">
    <property type="protein sequence ID" value="VDN39315.1"/>
    <property type="molecule type" value="Genomic_DNA"/>
</dbReference>
<dbReference type="OrthoDB" id="10059330at2759"/>
<accession>A0A3P7NA51</accession>
<sequence>MNLPRVASRTLGRLWLPATTYRFFSSRRQWQKDVTDRLASSSTDEATLVGGTGGGLGAAGPQPYLQPKPCNIRYNPRIYNGGVLPRLTFDDEPVKLPEYQPGDRWVPHRAHFGQNDYIGES</sequence>
<protein>
    <submittedName>
        <fullName evidence="1">Uncharacterized protein</fullName>
    </submittedName>
</protein>
<gene>
    <name evidence="1" type="ORF">DILT_LOCUS17831</name>
</gene>